<reference evidence="2" key="1">
    <citation type="journal article" date="2019" name="Int. J. Syst. Evol. Microbiol.">
        <title>The Global Catalogue of Microorganisms (GCM) 10K type strain sequencing project: providing services to taxonomists for standard genome sequencing and annotation.</title>
        <authorList>
            <consortium name="The Broad Institute Genomics Platform"/>
            <consortium name="The Broad Institute Genome Sequencing Center for Infectious Disease"/>
            <person name="Wu L."/>
            <person name="Ma J."/>
        </authorList>
    </citation>
    <scope>NUCLEOTIDE SEQUENCE [LARGE SCALE GENOMIC DNA]</scope>
    <source>
        <strain evidence="2">NBRC 102520</strain>
    </source>
</reference>
<evidence type="ECO:0000313" key="2">
    <source>
        <dbReference type="Proteomes" id="UP001156905"/>
    </source>
</evidence>
<accession>A0ABQ6BA00</accession>
<name>A0ABQ6BA00_9BRAD</name>
<evidence type="ECO:0008006" key="3">
    <source>
        <dbReference type="Google" id="ProtNLM"/>
    </source>
</evidence>
<keyword evidence="2" id="KW-1185">Reference proteome</keyword>
<dbReference type="RefSeq" id="WP_284274465.1">
    <property type="nucleotide sequence ID" value="NZ_BSOW01000044.1"/>
</dbReference>
<organism evidence="1 2">
    <name type="scientific">Bradyrhizobium iriomotense</name>
    <dbReference type="NCBI Taxonomy" id="441950"/>
    <lineage>
        <taxon>Bacteria</taxon>
        <taxon>Pseudomonadati</taxon>
        <taxon>Pseudomonadota</taxon>
        <taxon>Alphaproteobacteria</taxon>
        <taxon>Hyphomicrobiales</taxon>
        <taxon>Nitrobacteraceae</taxon>
        <taxon>Bradyrhizobium</taxon>
    </lineage>
</organism>
<evidence type="ECO:0000313" key="1">
    <source>
        <dbReference type="EMBL" id="GLR91229.1"/>
    </source>
</evidence>
<comment type="caution">
    <text evidence="1">The sequence shown here is derived from an EMBL/GenBank/DDBJ whole genome shotgun (WGS) entry which is preliminary data.</text>
</comment>
<sequence>MRLIAGLRLAARLKVIRLSLWLSKRMASVRAVLGLWAHERLRALEKICKAVDCSKDQGPAGSRWRAFYSAWIKNEYIECSIRAGSRNSRERAA</sequence>
<proteinExistence type="predicted"/>
<dbReference type="EMBL" id="BSOW01000044">
    <property type="protein sequence ID" value="GLR91229.1"/>
    <property type="molecule type" value="Genomic_DNA"/>
</dbReference>
<protein>
    <recommendedName>
        <fullName evidence="3">Secreted protein</fullName>
    </recommendedName>
</protein>
<dbReference type="Proteomes" id="UP001156905">
    <property type="component" value="Unassembled WGS sequence"/>
</dbReference>
<gene>
    <name evidence="1" type="ORF">GCM10007857_79460</name>
</gene>